<organism evidence="2 3">
    <name type="scientific">Humicola insolens</name>
    <name type="common">Soft-rot fungus</name>
    <dbReference type="NCBI Taxonomy" id="85995"/>
    <lineage>
        <taxon>Eukaryota</taxon>
        <taxon>Fungi</taxon>
        <taxon>Dikarya</taxon>
        <taxon>Ascomycota</taxon>
        <taxon>Pezizomycotina</taxon>
        <taxon>Sordariomycetes</taxon>
        <taxon>Sordariomycetidae</taxon>
        <taxon>Sordariales</taxon>
        <taxon>Chaetomiaceae</taxon>
        <taxon>Mycothermus</taxon>
    </lineage>
</organism>
<dbReference type="EMBL" id="JAZGSY010000146">
    <property type="protein sequence ID" value="KAL1839653.1"/>
    <property type="molecule type" value="Genomic_DNA"/>
</dbReference>
<reference evidence="2 3" key="1">
    <citation type="journal article" date="2024" name="Commun. Biol.">
        <title>Comparative genomic analysis of thermophilic fungi reveals convergent evolutionary adaptations and gene losses.</title>
        <authorList>
            <person name="Steindorff A.S."/>
            <person name="Aguilar-Pontes M.V."/>
            <person name="Robinson A.J."/>
            <person name="Andreopoulos B."/>
            <person name="LaButti K."/>
            <person name="Kuo A."/>
            <person name="Mondo S."/>
            <person name="Riley R."/>
            <person name="Otillar R."/>
            <person name="Haridas S."/>
            <person name="Lipzen A."/>
            <person name="Grimwood J."/>
            <person name="Schmutz J."/>
            <person name="Clum A."/>
            <person name="Reid I.D."/>
            <person name="Moisan M.C."/>
            <person name="Butler G."/>
            <person name="Nguyen T.T.M."/>
            <person name="Dewar K."/>
            <person name="Conant G."/>
            <person name="Drula E."/>
            <person name="Henrissat B."/>
            <person name="Hansel C."/>
            <person name="Singer S."/>
            <person name="Hutchinson M.I."/>
            <person name="de Vries R.P."/>
            <person name="Natvig D.O."/>
            <person name="Powell A.J."/>
            <person name="Tsang A."/>
            <person name="Grigoriev I.V."/>
        </authorList>
    </citation>
    <scope>NUCLEOTIDE SEQUENCE [LARGE SCALE GENOMIC DNA]</scope>
    <source>
        <strain evidence="2 3">CBS 620.91</strain>
    </source>
</reference>
<keyword evidence="1" id="KW-0812">Transmembrane</keyword>
<dbReference type="PANTHER" id="PTHR28254">
    <property type="entry name" value="CYTOCHROME B-C1 COMPLEX SUBUNIT 10"/>
    <property type="match status" value="1"/>
</dbReference>
<comment type="caution">
    <text evidence="2">The sequence shown here is derived from an EMBL/GenBank/DDBJ whole genome shotgun (WGS) entry which is preliminary data.</text>
</comment>
<accession>A0ABR3VD87</accession>
<dbReference type="PANTHER" id="PTHR28254:SF1">
    <property type="entry name" value="CYTOCHROME B-C1 COMPLEX SUBUNIT 10, MITOCHONDRIAL"/>
    <property type="match status" value="1"/>
</dbReference>
<evidence type="ECO:0000313" key="3">
    <source>
        <dbReference type="Proteomes" id="UP001583172"/>
    </source>
</evidence>
<keyword evidence="1" id="KW-1133">Transmembrane helix</keyword>
<evidence type="ECO:0000256" key="1">
    <source>
        <dbReference type="SAM" id="Phobius"/>
    </source>
</evidence>
<feature type="transmembrane region" description="Helical" evidence="1">
    <location>
        <begin position="45"/>
        <end position="63"/>
    </location>
</feature>
<keyword evidence="3" id="KW-1185">Reference proteome</keyword>
<dbReference type="InterPro" id="IPR019182">
    <property type="entry name" value="Cytochrome_b-c1_su10_fun"/>
</dbReference>
<evidence type="ECO:0000313" key="2">
    <source>
        <dbReference type="EMBL" id="KAL1839653.1"/>
    </source>
</evidence>
<gene>
    <name evidence="2" type="ORF">VTJ49DRAFT_1263</name>
</gene>
<dbReference type="Proteomes" id="UP001583172">
    <property type="component" value="Unassembled WGS sequence"/>
</dbReference>
<name>A0ABR3VD87_HUMIN</name>
<dbReference type="Pfam" id="PF09796">
    <property type="entry name" value="QCR10"/>
    <property type="match status" value="1"/>
</dbReference>
<protein>
    <submittedName>
        <fullName evidence="2">Uncharacterized protein</fullName>
    </submittedName>
</protein>
<sequence>MVYPTLSRRAANLPRYQSPYAPKYYYQTQFAGITTQTFLKTGVKAGFFGGVALFAVLYYGSGIPRIQTDILQKIPFIGKRFVKEIHPQDNPF</sequence>
<proteinExistence type="predicted"/>
<keyword evidence="1" id="KW-0472">Membrane</keyword>